<dbReference type="RefSeq" id="WP_027446744.1">
    <property type="nucleotide sequence ID" value="NZ_AULJ01000040.1"/>
</dbReference>
<reference evidence="9 10" key="1">
    <citation type="submission" date="2013-08" db="EMBL/GenBank/DDBJ databases">
        <authorList>
            <person name="Huang J."/>
            <person name="Wang G."/>
        </authorList>
    </citation>
    <scope>NUCLEOTIDE SEQUENCE [LARGE SCALE GENOMIC DNA]</scope>
    <source>
        <strain evidence="9 10">BH030004</strain>
    </source>
</reference>
<evidence type="ECO:0000313" key="9">
    <source>
        <dbReference type="EMBL" id="KGX87457.1"/>
    </source>
</evidence>
<dbReference type="GO" id="GO:0006282">
    <property type="term" value="P:regulation of DNA repair"/>
    <property type="evidence" value="ECO:0007669"/>
    <property type="project" value="UniProtKB-UniRule"/>
</dbReference>
<keyword evidence="10" id="KW-1185">Reference proteome</keyword>
<dbReference type="InterPro" id="IPR036388">
    <property type="entry name" value="WH-like_DNA-bd_sf"/>
</dbReference>
<feature type="domain" description="RecX third three-helical" evidence="7">
    <location>
        <begin position="155"/>
        <end position="202"/>
    </location>
</feature>
<dbReference type="HAMAP" id="MF_01114">
    <property type="entry name" value="RecX"/>
    <property type="match status" value="1"/>
</dbReference>
<evidence type="ECO:0000313" key="10">
    <source>
        <dbReference type="Proteomes" id="UP000030403"/>
    </source>
</evidence>
<feature type="domain" description="RecX second three-helical" evidence="6">
    <location>
        <begin position="108"/>
        <end position="149"/>
    </location>
</feature>
<evidence type="ECO:0000256" key="5">
    <source>
        <dbReference type="HAMAP-Rule" id="MF_01114"/>
    </source>
</evidence>
<dbReference type="InterPro" id="IPR053924">
    <property type="entry name" value="RecX_HTH_2nd"/>
</dbReference>
<evidence type="ECO:0000259" key="6">
    <source>
        <dbReference type="Pfam" id="PF02631"/>
    </source>
</evidence>
<dbReference type="InterPro" id="IPR003783">
    <property type="entry name" value="Regulatory_RecX"/>
</dbReference>
<dbReference type="PANTHER" id="PTHR33602">
    <property type="entry name" value="REGULATORY PROTEIN RECX FAMILY PROTEIN"/>
    <property type="match status" value="1"/>
</dbReference>
<dbReference type="STRING" id="1385511.GCA_000425225_03115"/>
<dbReference type="AlphaFoldDB" id="A0A0A5HV09"/>
<evidence type="ECO:0000256" key="1">
    <source>
        <dbReference type="ARBA" id="ARBA00004496"/>
    </source>
</evidence>
<dbReference type="Pfam" id="PF21981">
    <property type="entry name" value="RecX_HTH3"/>
    <property type="match status" value="2"/>
</dbReference>
<feature type="domain" description="RecX first three-helical" evidence="8">
    <location>
        <begin position="62"/>
        <end position="101"/>
    </location>
</feature>
<dbReference type="Pfam" id="PF21982">
    <property type="entry name" value="RecX_HTH1"/>
    <property type="match status" value="1"/>
</dbReference>
<organism evidence="9 10">
    <name type="scientific">Pontibacillus marinus BH030004 = DSM 16465</name>
    <dbReference type="NCBI Taxonomy" id="1385511"/>
    <lineage>
        <taxon>Bacteria</taxon>
        <taxon>Bacillati</taxon>
        <taxon>Bacillota</taxon>
        <taxon>Bacilli</taxon>
        <taxon>Bacillales</taxon>
        <taxon>Bacillaceae</taxon>
        <taxon>Pontibacillus</taxon>
    </lineage>
</organism>
<dbReference type="EMBL" id="AVPF01000024">
    <property type="protein sequence ID" value="KGX87457.1"/>
    <property type="molecule type" value="Genomic_DNA"/>
</dbReference>
<accession>A0A0A5HV09</accession>
<dbReference type="NCBIfam" id="NF010733">
    <property type="entry name" value="PRK14135.1"/>
    <property type="match status" value="1"/>
</dbReference>
<gene>
    <name evidence="5" type="primary">recX</name>
    <name evidence="9" type="ORF">N783_09940</name>
</gene>
<comment type="subcellular location">
    <subcellularLocation>
        <location evidence="1 5">Cytoplasm</location>
    </subcellularLocation>
</comment>
<keyword evidence="4 5" id="KW-0963">Cytoplasm</keyword>
<dbReference type="eggNOG" id="COG2137">
    <property type="taxonomic scope" value="Bacteria"/>
</dbReference>
<comment type="function">
    <text evidence="5">Modulates RecA activity.</text>
</comment>
<sequence length="268" mass="31488">MPKISRITTQKKNKQRYNIFVDDQYAFSVDEDILVQHTLRKGMEIDQETIDDLVRKDGFHKAFTLAINYLSYRMRSEKEIRIYLDEKEIDEEKIEYVVNRLKQENYIDDGEFAAALVRTRIHTSSKGPMLVKKELIEKGVSPHVAEDAMQHYAFDVQVEKATKWVEKKLRLDGKKSFREQIQKVQQTLMQKGFPKDVITEAMANVEDENDEDAEWEAVVYQGEKALRKYAQKAEGFELKHKLKGALYRKGFSFELIERFIEEYVDGGE</sequence>
<dbReference type="InterPro" id="IPR053926">
    <property type="entry name" value="RecX_HTH_1st"/>
</dbReference>
<evidence type="ECO:0000256" key="2">
    <source>
        <dbReference type="ARBA" id="ARBA00009695"/>
    </source>
</evidence>
<evidence type="ECO:0000256" key="3">
    <source>
        <dbReference type="ARBA" id="ARBA00018111"/>
    </source>
</evidence>
<dbReference type="Pfam" id="PF02631">
    <property type="entry name" value="RecX_HTH2"/>
    <property type="match status" value="1"/>
</dbReference>
<comment type="caution">
    <text evidence="9">The sequence shown here is derived from an EMBL/GenBank/DDBJ whole genome shotgun (WGS) entry which is preliminary data.</text>
</comment>
<name>A0A0A5HV09_9BACI</name>
<dbReference type="Gene3D" id="1.10.10.10">
    <property type="entry name" value="Winged helix-like DNA-binding domain superfamily/Winged helix DNA-binding domain"/>
    <property type="match status" value="4"/>
</dbReference>
<dbReference type="PANTHER" id="PTHR33602:SF1">
    <property type="entry name" value="REGULATORY PROTEIN RECX FAMILY PROTEIN"/>
    <property type="match status" value="1"/>
</dbReference>
<evidence type="ECO:0000259" key="8">
    <source>
        <dbReference type="Pfam" id="PF21982"/>
    </source>
</evidence>
<evidence type="ECO:0000259" key="7">
    <source>
        <dbReference type="Pfam" id="PF21981"/>
    </source>
</evidence>
<protein>
    <recommendedName>
        <fullName evidence="3 5">Regulatory protein RecX</fullName>
    </recommendedName>
</protein>
<comment type="similarity">
    <text evidence="2 5">Belongs to the RecX family.</text>
</comment>
<dbReference type="Proteomes" id="UP000030403">
    <property type="component" value="Unassembled WGS sequence"/>
</dbReference>
<dbReference type="InterPro" id="IPR053925">
    <property type="entry name" value="RecX_HTH_3rd"/>
</dbReference>
<dbReference type="GO" id="GO:0005737">
    <property type="term" value="C:cytoplasm"/>
    <property type="evidence" value="ECO:0007669"/>
    <property type="project" value="UniProtKB-SubCell"/>
</dbReference>
<proteinExistence type="inferred from homology"/>
<feature type="domain" description="RecX third three-helical" evidence="7">
    <location>
        <begin position="212"/>
        <end position="260"/>
    </location>
</feature>
<dbReference type="OrthoDB" id="5421057at2"/>
<evidence type="ECO:0000256" key="4">
    <source>
        <dbReference type="ARBA" id="ARBA00022490"/>
    </source>
</evidence>